<evidence type="ECO:0000259" key="1">
    <source>
        <dbReference type="PROSITE" id="PS50042"/>
    </source>
</evidence>
<accession>A0A3B7MGG4</accession>
<dbReference type="CDD" id="cd00038">
    <property type="entry name" value="CAP_ED"/>
    <property type="match status" value="1"/>
</dbReference>
<dbReference type="EMBL" id="CP032157">
    <property type="protein sequence ID" value="AXY73452.1"/>
    <property type="molecule type" value="Genomic_DNA"/>
</dbReference>
<dbReference type="RefSeq" id="WP_119049290.1">
    <property type="nucleotide sequence ID" value="NZ_CP032157.1"/>
</dbReference>
<dbReference type="OrthoDB" id="9152304at2"/>
<feature type="domain" description="Cyclic nucleotide-binding" evidence="1">
    <location>
        <begin position="10"/>
        <end position="113"/>
    </location>
</feature>
<gene>
    <name evidence="2" type="ORF">D3H65_05445</name>
</gene>
<proteinExistence type="predicted"/>
<dbReference type="SUPFAM" id="SSF51206">
    <property type="entry name" value="cAMP-binding domain-like"/>
    <property type="match status" value="1"/>
</dbReference>
<dbReference type="InterPro" id="IPR014710">
    <property type="entry name" value="RmlC-like_jellyroll"/>
</dbReference>
<dbReference type="InterPro" id="IPR000595">
    <property type="entry name" value="cNMP-bd_dom"/>
</dbReference>
<dbReference type="Gene3D" id="2.60.120.10">
    <property type="entry name" value="Jelly Rolls"/>
    <property type="match status" value="1"/>
</dbReference>
<evidence type="ECO:0000313" key="2">
    <source>
        <dbReference type="EMBL" id="AXY73452.1"/>
    </source>
</evidence>
<sequence length="190" mass="22050">MEDFLKKISGYTTLSAEAQLAWVKIIHGRKYPKGSFLVKTGEIAKKVAFVSKGLFAQYALTEEGNMVIKRFFSEGYFAASTPSMLQQCASATTIEALEDAMVWEYDFWEFKALTERYTDIAAFYIKYMEQHWIIEKEPEELALRQYTAKTGYEDFVKKYPHLIKRLKKQHIAAYLGITPTQMSRIFFANK</sequence>
<dbReference type="Proteomes" id="UP000263900">
    <property type="component" value="Chromosome"/>
</dbReference>
<name>A0A3B7MGG4_9BACT</name>
<reference evidence="2 3" key="1">
    <citation type="submission" date="2018-09" db="EMBL/GenBank/DDBJ databases">
        <title>Genome sequencing of strain 6GH32-13.</title>
        <authorList>
            <person name="Weon H.-Y."/>
            <person name="Heo J."/>
            <person name="Kwon S.-W."/>
        </authorList>
    </citation>
    <scope>NUCLEOTIDE SEQUENCE [LARGE SCALE GENOMIC DNA]</scope>
    <source>
        <strain evidence="2 3">5GH32-13</strain>
    </source>
</reference>
<dbReference type="Pfam" id="PF00027">
    <property type="entry name" value="cNMP_binding"/>
    <property type="match status" value="1"/>
</dbReference>
<protein>
    <submittedName>
        <fullName evidence="2">Crp/Fnr family transcriptional regulator</fullName>
    </submittedName>
</protein>
<dbReference type="KEGG" id="pseg:D3H65_05445"/>
<keyword evidence="3" id="KW-1185">Reference proteome</keyword>
<dbReference type="PROSITE" id="PS50042">
    <property type="entry name" value="CNMP_BINDING_3"/>
    <property type="match status" value="1"/>
</dbReference>
<evidence type="ECO:0000313" key="3">
    <source>
        <dbReference type="Proteomes" id="UP000263900"/>
    </source>
</evidence>
<dbReference type="AlphaFoldDB" id="A0A3B7MGG4"/>
<dbReference type="InterPro" id="IPR018490">
    <property type="entry name" value="cNMP-bd_dom_sf"/>
</dbReference>
<organism evidence="2 3">
    <name type="scientific">Paraflavitalea soli</name>
    <dbReference type="NCBI Taxonomy" id="2315862"/>
    <lineage>
        <taxon>Bacteria</taxon>
        <taxon>Pseudomonadati</taxon>
        <taxon>Bacteroidota</taxon>
        <taxon>Chitinophagia</taxon>
        <taxon>Chitinophagales</taxon>
        <taxon>Chitinophagaceae</taxon>
        <taxon>Paraflavitalea</taxon>
    </lineage>
</organism>